<dbReference type="EMBL" id="LDXT01000094">
    <property type="protein sequence ID" value="KRT53907.1"/>
    <property type="molecule type" value="Genomic_DNA"/>
</dbReference>
<accession>A0A0T5YTC7</accession>
<gene>
    <name evidence="2" type="ORF">Ga0074115_1029</name>
</gene>
<proteinExistence type="predicted"/>
<keyword evidence="1" id="KW-0472">Membrane</keyword>
<sequence length="56" mass="6369">MGVVCVILLILLLNSDWTPIMQGLALLGLVAGFMLYLLVSYKMFRLFGTMFKEQQK</sequence>
<comment type="caution">
    <text evidence="2">The sequence shown here is derived from an EMBL/GenBank/DDBJ whole genome shotgun (WGS) entry which is preliminary data.</text>
</comment>
<dbReference type="AlphaFoldDB" id="A0A0T5YTC7"/>
<evidence type="ECO:0000256" key="1">
    <source>
        <dbReference type="SAM" id="Phobius"/>
    </source>
</evidence>
<keyword evidence="1" id="KW-0812">Transmembrane</keyword>
<evidence type="ECO:0000313" key="2">
    <source>
        <dbReference type="EMBL" id="KRT53907.1"/>
    </source>
</evidence>
<evidence type="ECO:0000313" key="3">
    <source>
        <dbReference type="Proteomes" id="UP000051634"/>
    </source>
</evidence>
<keyword evidence="1" id="KW-1133">Transmembrane helix</keyword>
<reference evidence="2 3" key="1">
    <citation type="submission" date="2015-11" db="EMBL/GenBank/DDBJ databases">
        <title>The genome of Candidatus Endoriftia persephone in Ridgeia piscesae and population structure of the North Eastern Pacific vestimentiferan symbionts.</title>
        <authorList>
            <person name="Perez M."/>
            <person name="Juniper K.S."/>
        </authorList>
    </citation>
    <scope>NUCLEOTIDE SEQUENCE [LARGE SCALE GENOMIC DNA]</scope>
    <source>
        <strain evidence="2">Ind11</strain>
    </source>
</reference>
<name>A0A0T5YTC7_9GAMM</name>
<feature type="transmembrane region" description="Helical" evidence="1">
    <location>
        <begin position="25"/>
        <end position="44"/>
    </location>
</feature>
<organism evidence="2 3">
    <name type="scientific">endosymbiont of Ridgeia piscesae</name>
    <dbReference type="NCBI Taxonomy" id="54398"/>
    <lineage>
        <taxon>Bacteria</taxon>
        <taxon>Pseudomonadati</taxon>
        <taxon>Pseudomonadota</taxon>
        <taxon>Gammaproteobacteria</taxon>
        <taxon>sulfur-oxidizing symbionts</taxon>
    </lineage>
</organism>
<dbReference type="Proteomes" id="UP000051634">
    <property type="component" value="Unassembled WGS sequence"/>
</dbReference>
<keyword evidence="3" id="KW-1185">Reference proteome</keyword>
<protein>
    <submittedName>
        <fullName evidence="2">Uncharacterized protein</fullName>
    </submittedName>
</protein>